<evidence type="ECO:0000256" key="1">
    <source>
        <dbReference type="ARBA" id="ARBA00004370"/>
    </source>
</evidence>
<dbReference type="Gene3D" id="3.30.565.10">
    <property type="entry name" value="Histidine kinase-like ATPase, C-terminal domain"/>
    <property type="match status" value="1"/>
</dbReference>
<name>A0ABT2LYV9_9FIRM</name>
<organism evidence="6 7">
    <name type="scientific">Eubacterium album</name>
    <dbReference type="NCBI Taxonomy" id="2978477"/>
    <lineage>
        <taxon>Bacteria</taxon>
        <taxon>Bacillati</taxon>
        <taxon>Bacillota</taxon>
        <taxon>Clostridia</taxon>
        <taxon>Eubacteriales</taxon>
        <taxon>Eubacteriaceae</taxon>
        <taxon>Eubacterium</taxon>
    </lineage>
</organism>
<dbReference type="SUPFAM" id="SSF55874">
    <property type="entry name" value="ATPase domain of HSP90 chaperone/DNA topoisomerase II/histidine kinase"/>
    <property type="match status" value="1"/>
</dbReference>
<reference evidence="6" key="1">
    <citation type="submission" date="2022-09" db="EMBL/GenBank/DDBJ databases">
        <title>Eubacterium sp. LFL-14 isolated from human feces.</title>
        <authorList>
            <person name="Liu F."/>
        </authorList>
    </citation>
    <scope>NUCLEOTIDE SEQUENCE</scope>
    <source>
        <strain evidence="6">LFL-14</strain>
    </source>
</reference>
<dbReference type="RefSeq" id="WP_260978500.1">
    <property type="nucleotide sequence ID" value="NZ_JAODBU010000004.1"/>
</dbReference>
<dbReference type="SMART" id="SM00304">
    <property type="entry name" value="HAMP"/>
    <property type="match status" value="1"/>
</dbReference>
<comment type="caution">
    <text evidence="6">The sequence shown here is derived from an EMBL/GenBank/DDBJ whole genome shotgun (WGS) entry which is preliminary data.</text>
</comment>
<sequence length="598" mass="69106">MKKNNRYNALNKERKKANLTFGMIRLLVICLVVPFGALSVVLFFSSASKTSNQVRNTVVTSMENAAENCNSNIEKVIQESKQASYDNVIRTSYLQFLKDKNEAVMYREISSYLSEKYKYNSMISSTIVVFKEKTTMEYYTYSNVAGATYASISDFKNNAMTQIKSVAQRMGTNTKFIEIGEHLYLVRNLVTSDYNPYAIIVMEINKSNMFKSMDNVVWRENGAIFLDGDMVCEPDYENDINNEKFKIYADNNKRNYGEVTETESNYDSNNYTVNLYTRCNNQQFTYIVKLNRMEVLNESFTYVYIYVLIILITILLAALTFYYFYRNINKPISDLMEMSEKIEEGEYGITLPAFEGNKEFGKLIDTFNHMSLGLEESFNRIYAEEVALRDANMQALQSQINPHFLNNTLEIINWKARMSGNHDVSGMIESLGVMMEATMNRKKEKFITIEEELKYVDAYLYIIHQRFGSRFHFDKDVDENLLNLKIPRLIVQPIVENAVEHGGDKEGNIIGSLKIYADCNNLYIVVHNNGNMTEADKAKIEILLSDQKLEENVHNIGIRNVNMRLKLLYGENSGLSIENIDDNLTESKLKIDRFKMEN</sequence>
<dbReference type="CDD" id="cd06225">
    <property type="entry name" value="HAMP"/>
    <property type="match status" value="1"/>
</dbReference>
<dbReference type="Gene3D" id="6.10.340.10">
    <property type="match status" value="1"/>
</dbReference>
<evidence type="ECO:0000259" key="5">
    <source>
        <dbReference type="PROSITE" id="PS50885"/>
    </source>
</evidence>
<evidence type="ECO:0000313" key="7">
    <source>
        <dbReference type="Proteomes" id="UP001431199"/>
    </source>
</evidence>
<proteinExistence type="predicted"/>
<feature type="transmembrane region" description="Helical" evidence="4">
    <location>
        <begin position="21"/>
        <end position="44"/>
    </location>
</feature>
<keyword evidence="2" id="KW-0597">Phosphoprotein</keyword>
<evidence type="ECO:0000256" key="3">
    <source>
        <dbReference type="ARBA" id="ARBA00022679"/>
    </source>
</evidence>
<protein>
    <submittedName>
        <fullName evidence="6">Histidine kinase</fullName>
    </submittedName>
</protein>
<keyword evidence="6" id="KW-0418">Kinase</keyword>
<dbReference type="GO" id="GO:0016301">
    <property type="term" value="F:kinase activity"/>
    <property type="evidence" value="ECO:0007669"/>
    <property type="project" value="UniProtKB-KW"/>
</dbReference>
<feature type="domain" description="HAMP" evidence="5">
    <location>
        <begin position="326"/>
        <end position="379"/>
    </location>
</feature>
<dbReference type="Pfam" id="PF06580">
    <property type="entry name" value="His_kinase"/>
    <property type="match status" value="1"/>
</dbReference>
<dbReference type="PANTHER" id="PTHR34220:SF7">
    <property type="entry name" value="SENSOR HISTIDINE KINASE YPDA"/>
    <property type="match status" value="1"/>
</dbReference>
<keyword evidence="4" id="KW-0812">Transmembrane</keyword>
<dbReference type="SUPFAM" id="SSF158472">
    <property type="entry name" value="HAMP domain-like"/>
    <property type="match status" value="1"/>
</dbReference>
<dbReference type="Proteomes" id="UP001431199">
    <property type="component" value="Unassembled WGS sequence"/>
</dbReference>
<accession>A0ABT2LYV9</accession>
<gene>
    <name evidence="6" type="ORF">N5B56_05150</name>
</gene>
<keyword evidence="7" id="KW-1185">Reference proteome</keyword>
<dbReference type="EMBL" id="JAODBU010000004">
    <property type="protein sequence ID" value="MCT7398474.1"/>
    <property type="molecule type" value="Genomic_DNA"/>
</dbReference>
<dbReference type="PANTHER" id="PTHR34220">
    <property type="entry name" value="SENSOR HISTIDINE KINASE YPDA"/>
    <property type="match status" value="1"/>
</dbReference>
<keyword evidence="4" id="KW-1133">Transmembrane helix</keyword>
<keyword evidence="4" id="KW-0472">Membrane</keyword>
<dbReference type="Pfam" id="PF00672">
    <property type="entry name" value="HAMP"/>
    <property type="match status" value="1"/>
</dbReference>
<dbReference type="InterPro" id="IPR036890">
    <property type="entry name" value="HATPase_C_sf"/>
</dbReference>
<comment type="subcellular location">
    <subcellularLocation>
        <location evidence="1">Membrane</location>
    </subcellularLocation>
</comment>
<dbReference type="PROSITE" id="PS50885">
    <property type="entry name" value="HAMP"/>
    <property type="match status" value="1"/>
</dbReference>
<dbReference type="InterPro" id="IPR010559">
    <property type="entry name" value="Sig_transdc_His_kin_internal"/>
</dbReference>
<evidence type="ECO:0000313" key="6">
    <source>
        <dbReference type="EMBL" id="MCT7398474.1"/>
    </source>
</evidence>
<evidence type="ECO:0000256" key="4">
    <source>
        <dbReference type="SAM" id="Phobius"/>
    </source>
</evidence>
<feature type="transmembrane region" description="Helical" evidence="4">
    <location>
        <begin position="303"/>
        <end position="325"/>
    </location>
</feature>
<dbReference type="InterPro" id="IPR050640">
    <property type="entry name" value="Bact_2-comp_sensor_kinase"/>
</dbReference>
<dbReference type="InterPro" id="IPR003660">
    <property type="entry name" value="HAMP_dom"/>
</dbReference>
<keyword evidence="3" id="KW-0808">Transferase</keyword>
<evidence type="ECO:0000256" key="2">
    <source>
        <dbReference type="ARBA" id="ARBA00022553"/>
    </source>
</evidence>